<feature type="domain" description="FAD/NAD(P)-binding" evidence="2">
    <location>
        <begin position="10"/>
        <end position="296"/>
    </location>
</feature>
<dbReference type="InterPro" id="IPR023753">
    <property type="entry name" value="FAD/NAD-binding_dom"/>
</dbReference>
<sequence>MTGDLPGFADVVIVGAGPAGLAAAAELKARGVGSVLVLEREAQAGGIPRHCGHSPFGMREFHRLLRGPAYAARLLARAQAAGALVKTGVTVTALHPGSGLSVASAGGLRQITARRVLLCTGVRESTRAARLIGGTKPGGVLSTGALQGMVHLQALRPFRNPVVLGTELVSFSALLTCRHLGIRPAAMIEPGPRVTARRPAGLLPRLQGVPLLRNTSITAIEGRDRVTGVSLQTADGARRRLACDGVIVTGGFRPEAALVRDSHLTMDPATGGPVVDQFGRCSDPAYFAAGNLLRPVETAGWSWNEGRIIGRAIAESLGDEVPDFAQNMKIELQGDVLKYILPQTLSACPAPAALRHFQLRVTRPARGRLILRVNGEVVLSRALSALPERRITLPLNALPAGAEGVAELSFEDGPA</sequence>
<name>A0A840CJY7_9RHOB</name>
<dbReference type="Pfam" id="PF07992">
    <property type="entry name" value="Pyr_redox_2"/>
    <property type="match status" value="1"/>
</dbReference>
<dbReference type="SUPFAM" id="SSF51905">
    <property type="entry name" value="FAD/NAD(P)-binding domain"/>
    <property type="match status" value="1"/>
</dbReference>
<evidence type="ECO:0000259" key="2">
    <source>
        <dbReference type="Pfam" id="PF07992"/>
    </source>
</evidence>
<dbReference type="InterPro" id="IPR036188">
    <property type="entry name" value="FAD/NAD-bd_sf"/>
</dbReference>
<organism evidence="3 4">
    <name type="scientific">Actibacterium naphthalenivorans</name>
    <dbReference type="NCBI Taxonomy" id="1614693"/>
    <lineage>
        <taxon>Bacteria</taxon>
        <taxon>Pseudomonadati</taxon>
        <taxon>Pseudomonadota</taxon>
        <taxon>Alphaproteobacteria</taxon>
        <taxon>Rhodobacterales</taxon>
        <taxon>Roseobacteraceae</taxon>
        <taxon>Actibacterium</taxon>
    </lineage>
</organism>
<dbReference type="PRINTS" id="PR00368">
    <property type="entry name" value="FADPNR"/>
</dbReference>
<keyword evidence="4" id="KW-1185">Reference proteome</keyword>
<dbReference type="PRINTS" id="PR00469">
    <property type="entry name" value="PNDRDTASEII"/>
</dbReference>
<dbReference type="PANTHER" id="PTHR42949:SF3">
    <property type="entry name" value="ANAEROBIC GLYCEROL-3-PHOSPHATE DEHYDROGENASE SUBUNIT B"/>
    <property type="match status" value="1"/>
</dbReference>
<dbReference type="RefSeq" id="WP_054539017.1">
    <property type="nucleotide sequence ID" value="NZ_JACIEQ010000002.1"/>
</dbReference>
<evidence type="ECO:0000256" key="1">
    <source>
        <dbReference type="ARBA" id="ARBA00023002"/>
    </source>
</evidence>
<reference evidence="3" key="1">
    <citation type="submission" date="2020-08" db="EMBL/GenBank/DDBJ databases">
        <title>Genomic Encyclopedia of Type Strains, Phase IV (KMG-IV): sequencing the most valuable type-strain genomes for metagenomic binning, comparative biology and taxonomic classification.</title>
        <authorList>
            <person name="Goeker M."/>
        </authorList>
    </citation>
    <scope>NUCLEOTIDE SEQUENCE [LARGE SCALE GENOMIC DNA]</scope>
    <source>
        <strain evidence="3">DSM 105040</strain>
    </source>
</reference>
<comment type="caution">
    <text evidence="3">The sequence shown here is derived from an EMBL/GenBank/DDBJ whole genome shotgun (WGS) entry which is preliminary data.</text>
</comment>
<protein>
    <submittedName>
        <fullName evidence="3">Thioredoxin reductase</fullName>
    </submittedName>
</protein>
<accession>A0A840CJY7</accession>
<evidence type="ECO:0000313" key="4">
    <source>
        <dbReference type="Proteomes" id="UP000585681"/>
    </source>
</evidence>
<keyword evidence="1" id="KW-0560">Oxidoreductase</keyword>
<dbReference type="AlphaFoldDB" id="A0A840CJY7"/>
<gene>
    <name evidence="3" type="ORF">GGR17_002206</name>
</gene>
<dbReference type="PANTHER" id="PTHR42949">
    <property type="entry name" value="ANAEROBIC GLYCEROL-3-PHOSPHATE DEHYDROGENASE SUBUNIT B"/>
    <property type="match status" value="1"/>
</dbReference>
<proteinExistence type="predicted"/>
<dbReference type="Gene3D" id="3.50.50.60">
    <property type="entry name" value="FAD/NAD(P)-binding domain"/>
    <property type="match status" value="3"/>
</dbReference>
<dbReference type="GO" id="GO:0016491">
    <property type="term" value="F:oxidoreductase activity"/>
    <property type="evidence" value="ECO:0007669"/>
    <property type="project" value="UniProtKB-KW"/>
</dbReference>
<evidence type="ECO:0000313" key="3">
    <source>
        <dbReference type="EMBL" id="MBB4022397.1"/>
    </source>
</evidence>
<dbReference type="InterPro" id="IPR051691">
    <property type="entry name" value="Metab_Enz_Cyan_OpOx_G3PDH"/>
</dbReference>
<dbReference type="EMBL" id="JACIEQ010000002">
    <property type="protein sequence ID" value="MBB4022397.1"/>
    <property type="molecule type" value="Genomic_DNA"/>
</dbReference>
<dbReference type="Proteomes" id="UP000585681">
    <property type="component" value="Unassembled WGS sequence"/>
</dbReference>